<dbReference type="Proteomes" id="UP000598174">
    <property type="component" value="Unassembled WGS sequence"/>
</dbReference>
<feature type="region of interest" description="Disordered" evidence="1">
    <location>
        <begin position="65"/>
        <end position="89"/>
    </location>
</feature>
<sequence length="89" mass="9737">MRRTHTTGILAATAVLALTACTDTKLPESRTSTPPTKTPSAQLADAAGRLKTDTFKMTMTVKIDTTDARSRRSHGPDQEGRLLHRHHQT</sequence>
<accession>A0A919J6Y2</accession>
<proteinExistence type="predicted"/>
<dbReference type="AlphaFoldDB" id="A0A919J6Y2"/>
<comment type="caution">
    <text evidence="2">The sequence shown here is derived from an EMBL/GenBank/DDBJ whole genome shotgun (WGS) entry which is preliminary data.</text>
</comment>
<evidence type="ECO:0000256" key="1">
    <source>
        <dbReference type="SAM" id="MobiDB-lite"/>
    </source>
</evidence>
<evidence type="ECO:0000313" key="2">
    <source>
        <dbReference type="EMBL" id="GIE15188.1"/>
    </source>
</evidence>
<evidence type="ECO:0000313" key="3">
    <source>
        <dbReference type="Proteomes" id="UP000598174"/>
    </source>
</evidence>
<dbReference type="RefSeq" id="WP_203821560.1">
    <property type="nucleotide sequence ID" value="NZ_BAAABP010000085.1"/>
</dbReference>
<organism evidence="2 3">
    <name type="scientific">Paractinoplanes ferrugineus</name>
    <dbReference type="NCBI Taxonomy" id="113564"/>
    <lineage>
        <taxon>Bacteria</taxon>
        <taxon>Bacillati</taxon>
        <taxon>Actinomycetota</taxon>
        <taxon>Actinomycetes</taxon>
        <taxon>Micromonosporales</taxon>
        <taxon>Micromonosporaceae</taxon>
        <taxon>Paractinoplanes</taxon>
    </lineage>
</organism>
<name>A0A919J6Y2_9ACTN</name>
<keyword evidence="3" id="KW-1185">Reference proteome</keyword>
<protein>
    <submittedName>
        <fullName evidence="2">Uncharacterized protein</fullName>
    </submittedName>
</protein>
<gene>
    <name evidence="2" type="ORF">Afe05nite_70280</name>
</gene>
<reference evidence="2" key="1">
    <citation type="submission" date="2021-01" db="EMBL/GenBank/DDBJ databases">
        <title>Whole genome shotgun sequence of Actinoplanes ferrugineus NBRC 15555.</title>
        <authorList>
            <person name="Komaki H."/>
            <person name="Tamura T."/>
        </authorList>
    </citation>
    <scope>NUCLEOTIDE SEQUENCE</scope>
    <source>
        <strain evidence="2">NBRC 15555</strain>
    </source>
</reference>
<feature type="compositionally biased region" description="Basic and acidic residues" evidence="1">
    <location>
        <begin position="65"/>
        <end position="82"/>
    </location>
</feature>
<dbReference type="EMBL" id="BOMM01000063">
    <property type="protein sequence ID" value="GIE15188.1"/>
    <property type="molecule type" value="Genomic_DNA"/>
</dbReference>
<dbReference type="PROSITE" id="PS51257">
    <property type="entry name" value="PROKAR_LIPOPROTEIN"/>
    <property type="match status" value="1"/>
</dbReference>